<keyword evidence="2" id="KW-0812">Transmembrane</keyword>
<comment type="similarity">
    <text evidence="1">Belongs to the polysaccharide synthase family.</text>
</comment>
<feature type="transmembrane region" description="Helical" evidence="2">
    <location>
        <begin position="92"/>
        <end position="114"/>
    </location>
</feature>
<sequence length="620" mass="70677">MNGDMFMENLYRTKLYQNYRGVIISLIDVFIVFCSYGFVFFLDNNFFLESRILHFTRAIIYGMGFVLLLHLIMQLIFRTHKILWAYTGTSEVFRCGMSSLVCMVVMLFFTNMFGLFHPSLIVLSEILAFILTLGIRLLYRSILKTFVQTDRKQNALIIGAGSGGYMMLNEIYHNKKYPYNVVGFLDDNKSKGMILSGKPVLGTIEEVGKIAKEHDVTQLFIAITSASAEQKRKILELCTSTSINTKVMNFSLQNDNVQQISVEDIQIEDLLNRPSIDLKIEEIASYLINKTVCVTGAGGSIGSELCRQIVRFKPKELVMIDINENSLYMLEQEFMREKRLNHMSQDIKIISLIVSIREKDELVKVMKKYKPDVVYHAAAHKHVPLMETRPSEAILNNIVGTKNVIEACIDCDVSRFIMISTDKAVNPTNVMGATKRMTELIMQSRKTDKAIKMAAVRFGNVLGSNGSVIPIFKEQIKKGGPVTVTDKNVQRYFMTIPEATQLVLQAGYYANHREIFVLDMGEPVKIINLAEKMIRLAGYVPYDEIEIQEIGLRPGEKMFEELALEIEKCHKTDNNLIFVHESIDYDQEKIDEKVNMLRKAAKEIDDPTKLKSLLMDAIKD</sequence>
<accession>A0A1Y4LQK2</accession>
<dbReference type="PANTHER" id="PTHR43318:SF1">
    <property type="entry name" value="POLYSACCHARIDE BIOSYNTHESIS PROTEIN EPSC-RELATED"/>
    <property type="match status" value="1"/>
</dbReference>
<name>A0A1Y4LQK2_9FIRM</name>
<evidence type="ECO:0000256" key="1">
    <source>
        <dbReference type="ARBA" id="ARBA00007430"/>
    </source>
</evidence>
<feature type="domain" description="Polysaccharide biosynthesis protein CapD-like" evidence="3">
    <location>
        <begin position="292"/>
        <end position="579"/>
    </location>
</feature>
<proteinExistence type="inferred from homology"/>
<dbReference type="Gene3D" id="3.40.50.720">
    <property type="entry name" value="NAD(P)-binding Rossmann-like Domain"/>
    <property type="match status" value="2"/>
</dbReference>
<dbReference type="EMBL" id="NFKM01000015">
    <property type="protein sequence ID" value="OUP58964.1"/>
    <property type="molecule type" value="Genomic_DNA"/>
</dbReference>
<feature type="transmembrane region" description="Helical" evidence="2">
    <location>
        <begin position="21"/>
        <end position="42"/>
    </location>
</feature>
<dbReference type="Proteomes" id="UP000195447">
    <property type="component" value="Unassembled WGS sequence"/>
</dbReference>
<reference evidence="5" key="1">
    <citation type="submission" date="2017-04" db="EMBL/GenBank/DDBJ databases">
        <title>Function of individual gut microbiota members based on whole genome sequencing of pure cultures obtained from chicken caecum.</title>
        <authorList>
            <person name="Medvecky M."/>
            <person name="Cejkova D."/>
            <person name="Polansky O."/>
            <person name="Karasova D."/>
            <person name="Kubasova T."/>
            <person name="Cizek A."/>
            <person name="Rychlik I."/>
        </authorList>
    </citation>
    <scope>NUCLEOTIDE SEQUENCE [LARGE SCALE GENOMIC DNA]</scope>
    <source>
        <strain evidence="5">An178</strain>
    </source>
</reference>
<feature type="transmembrane region" description="Helical" evidence="2">
    <location>
        <begin position="120"/>
        <end position="139"/>
    </location>
</feature>
<keyword evidence="2" id="KW-1133">Transmembrane helix</keyword>
<evidence type="ECO:0000313" key="5">
    <source>
        <dbReference type="Proteomes" id="UP000195447"/>
    </source>
</evidence>
<dbReference type="InterPro" id="IPR051203">
    <property type="entry name" value="Polysaccharide_Synthase-Rel"/>
</dbReference>
<dbReference type="CDD" id="cd05237">
    <property type="entry name" value="UDP_invert_4-6DH_SDR_e"/>
    <property type="match status" value="1"/>
</dbReference>
<dbReference type="Pfam" id="PF13727">
    <property type="entry name" value="CoA_binding_3"/>
    <property type="match status" value="1"/>
</dbReference>
<dbReference type="AlphaFoldDB" id="A0A1Y4LQK2"/>
<dbReference type="InterPro" id="IPR029063">
    <property type="entry name" value="SAM-dependent_MTases_sf"/>
</dbReference>
<keyword evidence="5" id="KW-1185">Reference proteome</keyword>
<feature type="transmembrane region" description="Helical" evidence="2">
    <location>
        <begin position="54"/>
        <end position="72"/>
    </location>
</feature>
<dbReference type="InterPro" id="IPR036291">
    <property type="entry name" value="NAD(P)-bd_dom_sf"/>
</dbReference>
<dbReference type="Pfam" id="PF02719">
    <property type="entry name" value="Polysacc_synt_2"/>
    <property type="match status" value="1"/>
</dbReference>
<dbReference type="PANTHER" id="PTHR43318">
    <property type="entry name" value="UDP-N-ACETYLGLUCOSAMINE 4,6-DEHYDRATASE"/>
    <property type="match status" value="1"/>
</dbReference>
<dbReference type="SUPFAM" id="SSF53335">
    <property type="entry name" value="S-adenosyl-L-methionine-dependent methyltransferases"/>
    <property type="match status" value="1"/>
</dbReference>
<dbReference type="SUPFAM" id="SSF51735">
    <property type="entry name" value="NAD(P)-binding Rossmann-fold domains"/>
    <property type="match status" value="1"/>
</dbReference>
<evidence type="ECO:0000256" key="2">
    <source>
        <dbReference type="SAM" id="Phobius"/>
    </source>
</evidence>
<dbReference type="InterPro" id="IPR003869">
    <property type="entry name" value="Polysac_CapD-like"/>
</dbReference>
<organism evidence="4 5">
    <name type="scientific">Faecalitalea cylindroides</name>
    <dbReference type="NCBI Taxonomy" id="39483"/>
    <lineage>
        <taxon>Bacteria</taxon>
        <taxon>Bacillati</taxon>
        <taxon>Bacillota</taxon>
        <taxon>Erysipelotrichia</taxon>
        <taxon>Erysipelotrichales</taxon>
        <taxon>Erysipelotrichaceae</taxon>
        <taxon>Faecalitalea</taxon>
    </lineage>
</organism>
<comment type="caution">
    <text evidence="4">The sequence shown here is derived from an EMBL/GenBank/DDBJ whole genome shotgun (WGS) entry which is preliminary data.</text>
</comment>
<evidence type="ECO:0000313" key="4">
    <source>
        <dbReference type="EMBL" id="OUP58964.1"/>
    </source>
</evidence>
<protein>
    <recommendedName>
        <fullName evidence="3">Polysaccharide biosynthesis protein CapD-like domain-containing protein</fullName>
    </recommendedName>
</protein>
<gene>
    <name evidence="4" type="ORF">B5F14_07710</name>
</gene>
<evidence type="ECO:0000259" key="3">
    <source>
        <dbReference type="Pfam" id="PF02719"/>
    </source>
</evidence>
<keyword evidence="2" id="KW-0472">Membrane</keyword>